<gene>
    <name evidence="4" type="ORF">CVV64_17055</name>
</gene>
<feature type="transmembrane region" description="Helical" evidence="2">
    <location>
        <begin position="70"/>
        <end position="90"/>
    </location>
</feature>
<name>A0A2N1PKP4_9BACT</name>
<sequence length="604" mass="65148">MRYFHLLIIFLLAATLVFPFQGMAEPKNSAPPQSGSDSPASSSSASVPSNGAVMPIPAESRPFSTETSHASSIFALLFCAAMVGAFRTAWIKIIIPVRESAGFLERASSDSSRPDPSKLNNTPLEDVWNDFIREWKKGALTIDGQQWGVVKGSEVFDPDNLLPRITNPNYLMAVPSLMTGLGLLGTFIGLVMGISALDLTGAENLMTGIRALLGGTKVAFSTSLTGIFLALLWGHLERIALHDLGIAAARFSDRIDTSFPSLSQSQLTARLILLASSPSSTPEGALLQATVRLTEAVNSIGNKQAEASEKAARETSAMLGKALNEAIATPLQAATETLRGLETWHEKVLNTLAETSDAMDSAARRIEAAVGQSRVASVEMAEEVQSMRRDMKTREEAISLAMRTLSDNADRFERVRDSITLLSDRHIVQLERSVDGMAAQADLMRATADRNAGLLGEFWSSAGNSLEKSVDQGIAPLVAGLSSLGESLKSVTEIELAASREIDRASQALKESIKGFSAGIDTGVKRYFQNFDSNIDEICTKIAAMAKRTSTASEEMTVSIEKFKELFTSHINMMDQKLESMSSSYKPGLMERIGKALGRSERKN</sequence>
<feature type="transmembrane region" description="Helical" evidence="2">
    <location>
        <begin position="170"/>
        <end position="197"/>
    </location>
</feature>
<evidence type="ECO:0000313" key="5">
    <source>
        <dbReference type="Proteomes" id="UP000233256"/>
    </source>
</evidence>
<keyword evidence="2" id="KW-0472">Membrane</keyword>
<evidence type="ECO:0008006" key="6">
    <source>
        <dbReference type="Google" id="ProtNLM"/>
    </source>
</evidence>
<feature type="region of interest" description="Disordered" evidence="1">
    <location>
        <begin position="27"/>
        <end position="51"/>
    </location>
</feature>
<evidence type="ECO:0000313" key="4">
    <source>
        <dbReference type="EMBL" id="PKK88852.1"/>
    </source>
</evidence>
<dbReference type="Proteomes" id="UP000233256">
    <property type="component" value="Unassembled WGS sequence"/>
</dbReference>
<organism evidence="4 5">
    <name type="scientific">Candidatus Wallbacteria bacterium HGW-Wallbacteria-1</name>
    <dbReference type="NCBI Taxonomy" id="2013854"/>
    <lineage>
        <taxon>Bacteria</taxon>
        <taxon>Candidatus Walliibacteriota</taxon>
    </lineage>
</organism>
<keyword evidence="3" id="KW-0732">Signal</keyword>
<feature type="compositionally biased region" description="Low complexity" evidence="1">
    <location>
        <begin position="30"/>
        <end position="49"/>
    </location>
</feature>
<accession>A0A2N1PKP4</accession>
<evidence type="ECO:0000256" key="1">
    <source>
        <dbReference type="SAM" id="MobiDB-lite"/>
    </source>
</evidence>
<protein>
    <recommendedName>
        <fullName evidence="6">MotA/TolQ/ExbB proton channel domain-containing protein</fullName>
    </recommendedName>
</protein>
<reference evidence="4 5" key="1">
    <citation type="journal article" date="2017" name="ISME J.">
        <title>Potential for microbial H2 and metal transformations associated with novel bacteria and archaea in deep terrestrial subsurface sediments.</title>
        <authorList>
            <person name="Hernsdorf A.W."/>
            <person name="Amano Y."/>
            <person name="Miyakawa K."/>
            <person name="Ise K."/>
            <person name="Suzuki Y."/>
            <person name="Anantharaman K."/>
            <person name="Probst A."/>
            <person name="Burstein D."/>
            <person name="Thomas B.C."/>
            <person name="Banfield J.F."/>
        </authorList>
    </citation>
    <scope>NUCLEOTIDE SEQUENCE [LARGE SCALE GENOMIC DNA]</scope>
    <source>
        <strain evidence="4">HGW-Wallbacteria-1</strain>
    </source>
</reference>
<keyword evidence="2" id="KW-0812">Transmembrane</keyword>
<evidence type="ECO:0000256" key="3">
    <source>
        <dbReference type="SAM" id="SignalP"/>
    </source>
</evidence>
<proteinExistence type="predicted"/>
<feature type="chain" id="PRO_5014671203" description="MotA/TolQ/ExbB proton channel domain-containing protein" evidence="3">
    <location>
        <begin position="25"/>
        <end position="604"/>
    </location>
</feature>
<feature type="transmembrane region" description="Helical" evidence="2">
    <location>
        <begin position="209"/>
        <end position="233"/>
    </location>
</feature>
<dbReference type="AlphaFoldDB" id="A0A2N1PKP4"/>
<keyword evidence="2" id="KW-1133">Transmembrane helix</keyword>
<comment type="caution">
    <text evidence="4">The sequence shown here is derived from an EMBL/GenBank/DDBJ whole genome shotgun (WGS) entry which is preliminary data.</text>
</comment>
<dbReference type="EMBL" id="PGXC01000033">
    <property type="protein sequence ID" value="PKK88852.1"/>
    <property type="molecule type" value="Genomic_DNA"/>
</dbReference>
<feature type="signal peptide" evidence="3">
    <location>
        <begin position="1"/>
        <end position="24"/>
    </location>
</feature>
<evidence type="ECO:0000256" key="2">
    <source>
        <dbReference type="SAM" id="Phobius"/>
    </source>
</evidence>